<sequence length="1025" mass="110101">MVIQPELSADAIAQAMGTLTLDRQREIEEQHRISEIQSITLLDLAARPDQGGTQGRKVPLRSNVFALSLGKNKGVAGPNRGGAAIKQGARGAGPAGGRPRPTPFEMTVYHYDTVIDPYRDASDDVPLTGKAATARNERKLPITLLREVYALALKDAVADASNVLQQEHVTSIAFDGRRNAYTPKALPFQGEFSWIISLPKKESAPGDTSERDPRRKFKVTMQLVNEIDASTLSKFCAADPDIIRATGISIPEIVTNSIQALQVLLCHDPAERYKVHGAGGRRFFNPANSVNIPGGAAIWKGFFQSVRPTQSGMVVNIDAAFAAFLRSGSLIDVSAAILGLDGGGGGGGGFRGGGRGGDRGGFRGGDRGGRGGFRGRGGPPMGGGYGGGGGGGGGGGSALSSLRPMQMQELRKRFKNAKLRPTHRTTSKLETFKGFSPRPAREETFEQDGKQIRVIDYLKTKYGYTVKYPDLPLVELSGGAKVPMECLEVQPIALPPRKLTPAMTAAMIDESRQRPSEKAKTVQNWRNELNFDASARLSSWGVGVAPTPVEVEGRVLPPPQVSYGKGSSKPSVASGGWNLRNAKFCVPGKALTTWCLINFTRTPPQACVEFAQMFTAALREVGMVVNKPPHIDSAPGTADSVKATFERAGKAAKVIAGGPQAPPPQLFVCLVDGDADLYAAIKRIAICELPSPVASQCMLARKALNAKGQAQYAANVAMKVNVKLGGHNHAVESQNDLPSLGPQTMIMGADCSHGPPGSSQLSIAACVATMDGKRSKYHAELRAQRHSRGGKSQEAILQMKEMATEHLKHWAGANKGQLPASIIMFRDGVSEGQWAMARQQEAQAIQEAVASIDPRKTIPLTYIVCMKRHHIRFMAKNEGDTDRSGNLPAGTVVDTDVVHPYGFEFFLQAHAGLIGTARPTRYVVLQNDAKFTSDALQRTINSLSYTYARATRSVSLVPPAYYADILAEKGRTLMYSDAMSETATSYSDSTTTALQRESELGEPDSGQLMRSINRNKEFASTQWYM</sequence>
<proteinExistence type="predicted"/>
<dbReference type="OrthoDB" id="10252740at2759"/>
<dbReference type="EMBL" id="KZ819335">
    <property type="protein sequence ID" value="PWN18632.1"/>
    <property type="molecule type" value="Genomic_DNA"/>
</dbReference>
<feature type="compositionally biased region" description="Gly residues" evidence="1">
    <location>
        <begin position="370"/>
        <end position="397"/>
    </location>
</feature>
<dbReference type="SUPFAM" id="SSF53098">
    <property type="entry name" value="Ribonuclease H-like"/>
    <property type="match status" value="1"/>
</dbReference>
<dbReference type="InterPro" id="IPR014811">
    <property type="entry name" value="ArgoL1"/>
</dbReference>
<dbReference type="GO" id="GO:0003723">
    <property type="term" value="F:RNA binding"/>
    <property type="evidence" value="ECO:0007669"/>
    <property type="project" value="InterPro"/>
</dbReference>
<dbReference type="GeneID" id="37012463"/>
<evidence type="ECO:0000313" key="4">
    <source>
        <dbReference type="EMBL" id="PWN18632.1"/>
    </source>
</evidence>
<name>A0A316TZN7_9BASI</name>
<accession>A0A316TZN7</accession>
<dbReference type="InterPro" id="IPR036397">
    <property type="entry name" value="RNaseH_sf"/>
</dbReference>
<dbReference type="CDD" id="cd04657">
    <property type="entry name" value="Piwi_ago-like"/>
    <property type="match status" value="1"/>
</dbReference>
<dbReference type="SMART" id="SM00950">
    <property type="entry name" value="Piwi"/>
    <property type="match status" value="1"/>
</dbReference>
<dbReference type="SUPFAM" id="SSF101690">
    <property type="entry name" value="PAZ domain"/>
    <property type="match status" value="2"/>
</dbReference>
<dbReference type="InterPro" id="IPR036085">
    <property type="entry name" value="PAZ_dom_sf"/>
</dbReference>
<dbReference type="PROSITE" id="PS50821">
    <property type="entry name" value="PAZ"/>
    <property type="match status" value="1"/>
</dbReference>
<dbReference type="InterPro" id="IPR032472">
    <property type="entry name" value="ArgoL2"/>
</dbReference>
<dbReference type="Gene3D" id="3.30.420.10">
    <property type="entry name" value="Ribonuclease H-like superfamily/Ribonuclease H"/>
    <property type="match status" value="1"/>
</dbReference>
<dbReference type="InterPro" id="IPR003100">
    <property type="entry name" value="PAZ_dom"/>
</dbReference>
<dbReference type="Pfam" id="PF02170">
    <property type="entry name" value="PAZ"/>
    <property type="match status" value="1"/>
</dbReference>
<feature type="domain" description="PAZ" evidence="2">
    <location>
        <begin position="397"/>
        <end position="491"/>
    </location>
</feature>
<dbReference type="CDD" id="cd02846">
    <property type="entry name" value="PAZ_argonaute_like"/>
    <property type="match status" value="1"/>
</dbReference>
<evidence type="ECO:0000313" key="5">
    <source>
        <dbReference type="Proteomes" id="UP000245942"/>
    </source>
</evidence>
<dbReference type="RefSeq" id="XP_025345792.1">
    <property type="nucleotide sequence ID" value="XM_025490729.1"/>
</dbReference>
<gene>
    <name evidence="4" type="ORF">BCV69DRAFT_263159</name>
</gene>
<protein>
    <submittedName>
        <fullName evidence="4">Piwi-domain-containing protein</fullName>
    </submittedName>
</protein>
<dbReference type="PROSITE" id="PS50822">
    <property type="entry name" value="PIWI"/>
    <property type="match status" value="1"/>
</dbReference>
<dbReference type="STRING" id="1684307.A0A316TZN7"/>
<feature type="domain" description="Piwi" evidence="3">
    <location>
        <begin position="692"/>
        <end position="975"/>
    </location>
</feature>
<dbReference type="InterPro" id="IPR012337">
    <property type="entry name" value="RNaseH-like_sf"/>
</dbReference>
<dbReference type="SMART" id="SM01163">
    <property type="entry name" value="DUF1785"/>
    <property type="match status" value="1"/>
</dbReference>
<dbReference type="Pfam" id="PF08699">
    <property type="entry name" value="ArgoL1"/>
    <property type="match status" value="1"/>
</dbReference>
<dbReference type="Gene3D" id="2.170.260.10">
    <property type="entry name" value="paz domain"/>
    <property type="match status" value="1"/>
</dbReference>
<dbReference type="Gene3D" id="3.40.50.2300">
    <property type="match status" value="1"/>
</dbReference>
<dbReference type="InterPro" id="IPR045246">
    <property type="entry name" value="Piwi_ago-like"/>
</dbReference>
<evidence type="ECO:0000259" key="2">
    <source>
        <dbReference type="PROSITE" id="PS50821"/>
    </source>
</evidence>
<feature type="region of interest" description="Disordered" evidence="1">
    <location>
        <begin position="349"/>
        <end position="400"/>
    </location>
</feature>
<keyword evidence="5" id="KW-1185">Reference proteome</keyword>
<dbReference type="AlphaFoldDB" id="A0A316TZN7"/>
<feature type="compositionally biased region" description="Basic and acidic residues" evidence="1">
    <location>
        <begin position="356"/>
        <end position="369"/>
    </location>
</feature>
<dbReference type="Pfam" id="PF02171">
    <property type="entry name" value="Piwi"/>
    <property type="match status" value="1"/>
</dbReference>
<evidence type="ECO:0000259" key="3">
    <source>
        <dbReference type="PROSITE" id="PS50822"/>
    </source>
</evidence>
<organism evidence="4 5">
    <name type="scientific">Pseudomicrostroma glucosiphilum</name>
    <dbReference type="NCBI Taxonomy" id="1684307"/>
    <lineage>
        <taxon>Eukaryota</taxon>
        <taxon>Fungi</taxon>
        <taxon>Dikarya</taxon>
        <taxon>Basidiomycota</taxon>
        <taxon>Ustilaginomycotina</taxon>
        <taxon>Exobasidiomycetes</taxon>
        <taxon>Microstromatales</taxon>
        <taxon>Microstromatales incertae sedis</taxon>
        <taxon>Pseudomicrostroma</taxon>
    </lineage>
</organism>
<dbReference type="PANTHER" id="PTHR22891">
    <property type="entry name" value="EUKARYOTIC TRANSLATION INITIATION FACTOR 2C"/>
    <property type="match status" value="1"/>
</dbReference>
<dbReference type="Proteomes" id="UP000245942">
    <property type="component" value="Unassembled WGS sequence"/>
</dbReference>
<dbReference type="InterPro" id="IPR032474">
    <property type="entry name" value="Argonaute_N"/>
</dbReference>
<feature type="region of interest" description="Disordered" evidence="1">
    <location>
        <begin position="986"/>
        <end position="1011"/>
    </location>
</feature>
<dbReference type="Pfam" id="PF16486">
    <property type="entry name" value="ArgoN"/>
    <property type="match status" value="1"/>
</dbReference>
<dbReference type="Pfam" id="PF16488">
    <property type="entry name" value="ArgoL2"/>
    <property type="match status" value="1"/>
</dbReference>
<dbReference type="InterPro" id="IPR003165">
    <property type="entry name" value="Piwi"/>
</dbReference>
<evidence type="ECO:0000256" key="1">
    <source>
        <dbReference type="SAM" id="MobiDB-lite"/>
    </source>
</evidence>
<reference evidence="4 5" key="1">
    <citation type="journal article" date="2018" name="Mol. Biol. Evol.">
        <title>Broad Genomic Sampling Reveals a Smut Pathogenic Ancestry of the Fungal Clade Ustilaginomycotina.</title>
        <authorList>
            <person name="Kijpornyongpan T."/>
            <person name="Mondo S.J."/>
            <person name="Barry K."/>
            <person name="Sandor L."/>
            <person name="Lee J."/>
            <person name="Lipzen A."/>
            <person name="Pangilinan J."/>
            <person name="LaButti K."/>
            <person name="Hainaut M."/>
            <person name="Henrissat B."/>
            <person name="Grigoriev I.V."/>
            <person name="Spatafora J.W."/>
            <person name="Aime M.C."/>
        </authorList>
    </citation>
    <scope>NUCLEOTIDE SEQUENCE [LARGE SCALE GENOMIC DNA]</scope>
    <source>
        <strain evidence="4 5">MCA 4718</strain>
    </source>
</reference>